<dbReference type="STRING" id="1798371.A2W14_01940"/>
<protein>
    <recommendedName>
        <fullName evidence="1">Glycosyltransferase 2-like domain-containing protein</fullName>
    </recommendedName>
</protein>
<name>A0A1F5YW44_9BACT</name>
<dbReference type="AlphaFoldDB" id="A0A1F5YW44"/>
<sequence>MKISVIIPNYNSQLLLQKNLPRVIAQSEGAEIIVVDDASDDDSVLFIKKNYPEVLVLEKKKNTGFSSTVNFGVKHAKGDLLIFLNSDVYPRQDYLQPLLPFFNRHDTFAVGMLQECYEHGRIVLRGAGAGEFKRGFLIHRRGDVNKNSTLWVSGGAGIFRKSVFLKLGGFREIYDPFYWEDIDLSYRAVKLGYKIYFERKSIVVHRQEDSSIRSKYTASRIKTIAYRNQFLFVWLNFKQPVNLLRHLLWLPLHLIKIKDKEFIRGLKEALFCAKRLRLI</sequence>
<evidence type="ECO:0000313" key="2">
    <source>
        <dbReference type="EMBL" id="OGG04420.1"/>
    </source>
</evidence>
<dbReference type="SUPFAM" id="SSF53448">
    <property type="entry name" value="Nucleotide-diphospho-sugar transferases"/>
    <property type="match status" value="1"/>
</dbReference>
<accession>A0A1F5YW44</accession>
<dbReference type="PANTHER" id="PTHR43179:SF7">
    <property type="entry name" value="RHAMNOSYLTRANSFERASE WBBL"/>
    <property type="match status" value="1"/>
</dbReference>
<dbReference type="Pfam" id="PF00535">
    <property type="entry name" value="Glycos_transf_2"/>
    <property type="match status" value="1"/>
</dbReference>
<organism evidence="2 3">
    <name type="scientific">Candidatus Gottesmanbacteria bacterium RBG_16_37_8</name>
    <dbReference type="NCBI Taxonomy" id="1798371"/>
    <lineage>
        <taxon>Bacteria</taxon>
        <taxon>Candidatus Gottesmaniibacteriota</taxon>
    </lineage>
</organism>
<evidence type="ECO:0000313" key="3">
    <source>
        <dbReference type="Proteomes" id="UP000176665"/>
    </source>
</evidence>
<feature type="non-terminal residue" evidence="2">
    <location>
        <position position="1"/>
    </location>
</feature>
<proteinExistence type="predicted"/>
<gene>
    <name evidence="2" type="ORF">A2W14_01940</name>
</gene>
<dbReference type="EMBL" id="MFJA01000004">
    <property type="protein sequence ID" value="OGG04420.1"/>
    <property type="molecule type" value="Genomic_DNA"/>
</dbReference>
<dbReference type="InterPro" id="IPR029044">
    <property type="entry name" value="Nucleotide-diphossugar_trans"/>
</dbReference>
<dbReference type="PANTHER" id="PTHR43179">
    <property type="entry name" value="RHAMNOSYLTRANSFERASE WBBL"/>
    <property type="match status" value="1"/>
</dbReference>
<dbReference type="Proteomes" id="UP000176665">
    <property type="component" value="Unassembled WGS sequence"/>
</dbReference>
<feature type="domain" description="Glycosyltransferase 2-like" evidence="1">
    <location>
        <begin position="4"/>
        <end position="164"/>
    </location>
</feature>
<dbReference type="InterPro" id="IPR001173">
    <property type="entry name" value="Glyco_trans_2-like"/>
</dbReference>
<comment type="caution">
    <text evidence="2">The sequence shown here is derived from an EMBL/GenBank/DDBJ whole genome shotgun (WGS) entry which is preliminary data.</text>
</comment>
<dbReference type="Gene3D" id="3.90.550.10">
    <property type="entry name" value="Spore Coat Polysaccharide Biosynthesis Protein SpsA, Chain A"/>
    <property type="match status" value="1"/>
</dbReference>
<evidence type="ECO:0000259" key="1">
    <source>
        <dbReference type="Pfam" id="PF00535"/>
    </source>
</evidence>
<reference evidence="2 3" key="1">
    <citation type="journal article" date="2016" name="Nat. Commun.">
        <title>Thousands of microbial genomes shed light on interconnected biogeochemical processes in an aquifer system.</title>
        <authorList>
            <person name="Anantharaman K."/>
            <person name="Brown C.T."/>
            <person name="Hug L.A."/>
            <person name="Sharon I."/>
            <person name="Castelle C.J."/>
            <person name="Probst A.J."/>
            <person name="Thomas B.C."/>
            <person name="Singh A."/>
            <person name="Wilkins M.J."/>
            <person name="Karaoz U."/>
            <person name="Brodie E.L."/>
            <person name="Williams K.H."/>
            <person name="Hubbard S.S."/>
            <person name="Banfield J.F."/>
        </authorList>
    </citation>
    <scope>NUCLEOTIDE SEQUENCE [LARGE SCALE GENOMIC DNA]</scope>
</reference>